<evidence type="ECO:0000259" key="1">
    <source>
        <dbReference type="Pfam" id="PF00296"/>
    </source>
</evidence>
<feature type="domain" description="Luciferase-like" evidence="1">
    <location>
        <begin position="27"/>
        <end position="245"/>
    </location>
</feature>
<gene>
    <name evidence="2" type="ORF">METZ01_LOCUS230726</name>
</gene>
<dbReference type="SUPFAM" id="SSF51679">
    <property type="entry name" value="Bacterial luciferase-like"/>
    <property type="match status" value="1"/>
</dbReference>
<proteinExistence type="predicted"/>
<evidence type="ECO:0000313" key="2">
    <source>
        <dbReference type="EMBL" id="SVB77872.1"/>
    </source>
</evidence>
<dbReference type="InterPro" id="IPR011251">
    <property type="entry name" value="Luciferase-like_dom"/>
</dbReference>
<dbReference type="Gene3D" id="3.20.20.30">
    <property type="entry name" value="Luciferase-like domain"/>
    <property type="match status" value="1"/>
</dbReference>
<accession>A0A382GSL0</accession>
<dbReference type="InterPro" id="IPR036661">
    <property type="entry name" value="Luciferase-like_sf"/>
</dbReference>
<organism evidence="2">
    <name type="scientific">marine metagenome</name>
    <dbReference type="NCBI Taxonomy" id="408172"/>
    <lineage>
        <taxon>unclassified sequences</taxon>
        <taxon>metagenomes</taxon>
        <taxon>ecological metagenomes</taxon>
    </lineage>
</organism>
<sequence length="315" mass="34213">MTSAPLAPGSVSLRLYPHDLPAVKQVEILRRQARRAAELGYDGVMVSEHHADFPSYLPNPVQLAGLLLDVMPTGWVAPCPMLLPLKPYALIVEDLAWLSAAYPGRVGVGFAAGALPVDFELAEIPFDEITARFKTVLPLAVAALRGHGPEPLARDRAVRRLSDDPLPILIAAQSPAACRRAAALDCGVLYDSLHTPDLWVRLGRAHREAGASHSRVLIRRVWIGDPPKAEMAAQMDHYRSYSKEAAIRNWSEDSLVHGVSPEAAADALLAVLKDSDCDTVNVRVHVKGLMPEQIDRQLDLHAAGFVDRVRAGLAN</sequence>
<reference evidence="2" key="1">
    <citation type="submission" date="2018-05" db="EMBL/GenBank/DDBJ databases">
        <authorList>
            <person name="Lanie J.A."/>
            <person name="Ng W.-L."/>
            <person name="Kazmierczak K.M."/>
            <person name="Andrzejewski T.M."/>
            <person name="Davidsen T.M."/>
            <person name="Wayne K.J."/>
            <person name="Tettelin H."/>
            <person name="Glass J.I."/>
            <person name="Rusch D."/>
            <person name="Podicherti R."/>
            <person name="Tsui H.-C.T."/>
            <person name="Winkler M.E."/>
        </authorList>
    </citation>
    <scope>NUCLEOTIDE SEQUENCE</scope>
</reference>
<dbReference type="Pfam" id="PF00296">
    <property type="entry name" value="Bac_luciferase"/>
    <property type="match status" value="1"/>
</dbReference>
<dbReference type="GO" id="GO:0016705">
    <property type="term" value="F:oxidoreductase activity, acting on paired donors, with incorporation or reduction of molecular oxygen"/>
    <property type="evidence" value="ECO:0007669"/>
    <property type="project" value="InterPro"/>
</dbReference>
<protein>
    <recommendedName>
        <fullName evidence="1">Luciferase-like domain-containing protein</fullName>
    </recommendedName>
</protein>
<name>A0A382GSL0_9ZZZZ</name>
<dbReference type="EMBL" id="UINC01057087">
    <property type="protein sequence ID" value="SVB77872.1"/>
    <property type="molecule type" value="Genomic_DNA"/>
</dbReference>
<dbReference type="AlphaFoldDB" id="A0A382GSL0"/>